<evidence type="ECO:0000313" key="11">
    <source>
        <dbReference type="Proteomes" id="UP000053989"/>
    </source>
</evidence>
<feature type="transmembrane region" description="Helical" evidence="8">
    <location>
        <begin position="159"/>
        <end position="181"/>
    </location>
</feature>
<evidence type="ECO:0000256" key="2">
    <source>
        <dbReference type="ARBA" id="ARBA00005179"/>
    </source>
</evidence>
<feature type="transmembrane region" description="Helical" evidence="8">
    <location>
        <begin position="213"/>
        <end position="241"/>
    </location>
</feature>
<name>A0A0C3DRK3_9AGAM</name>
<dbReference type="InterPro" id="IPR044851">
    <property type="entry name" value="Wax_synthase"/>
</dbReference>
<evidence type="ECO:0000313" key="10">
    <source>
        <dbReference type="EMBL" id="KIM58596.1"/>
    </source>
</evidence>
<dbReference type="OrthoDB" id="1077582at2759"/>
<feature type="transmembrane region" description="Helical" evidence="8">
    <location>
        <begin position="28"/>
        <end position="46"/>
    </location>
</feature>
<dbReference type="Proteomes" id="UP000053989">
    <property type="component" value="Unassembled WGS sequence"/>
</dbReference>
<evidence type="ECO:0000256" key="5">
    <source>
        <dbReference type="ARBA" id="ARBA00022692"/>
    </source>
</evidence>
<keyword evidence="5 8" id="KW-0812">Transmembrane</keyword>
<dbReference type="EMBL" id="KN822084">
    <property type="protein sequence ID" value="KIM58596.1"/>
    <property type="molecule type" value="Genomic_DNA"/>
</dbReference>
<dbReference type="STRING" id="1036808.A0A0C3DRK3"/>
<dbReference type="GO" id="GO:0006629">
    <property type="term" value="P:lipid metabolic process"/>
    <property type="evidence" value="ECO:0007669"/>
    <property type="project" value="InterPro"/>
</dbReference>
<keyword evidence="6 8" id="KW-1133">Transmembrane helix</keyword>
<evidence type="ECO:0000256" key="1">
    <source>
        <dbReference type="ARBA" id="ARBA00004141"/>
    </source>
</evidence>
<comment type="subcellular location">
    <subcellularLocation>
        <location evidence="1">Membrane</location>
        <topology evidence="1">Multi-pass membrane protein</topology>
    </subcellularLocation>
</comment>
<feature type="transmembrane region" description="Helical" evidence="8">
    <location>
        <begin position="352"/>
        <end position="372"/>
    </location>
</feature>
<dbReference type="Pfam" id="PF13813">
    <property type="entry name" value="MBOAT_2"/>
    <property type="match status" value="1"/>
</dbReference>
<reference evidence="11" key="2">
    <citation type="submission" date="2015-01" db="EMBL/GenBank/DDBJ databases">
        <title>Evolutionary Origins and Diversification of the Mycorrhizal Mutualists.</title>
        <authorList>
            <consortium name="DOE Joint Genome Institute"/>
            <consortium name="Mycorrhizal Genomics Consortium"/>
            <person name="Kohler A."/>
            <person name="Kuo A."/>
            <person name="Nagy L.G."/>
            <person name="Floudas D."/>
            <person name="Copeland A."/>
            <person name="Barry K.W."/>
            <person name="Cichocki N."/>
            <person name="Veneault-Fourrey C."/>
            <person name="LaButti K."/>
            <person name="Lindquist E.A."/>
            <person name="Lipzen A."/>
            <person name="Lundell T."/>
            <person name="Morin E."/>
            <person name="Murat C."/>
            <person name="Riley R."/>
            <person name="Ohm R."/>
            <person name="Sun H."/>
            <person name="Tunlid A."/>
            <person name="Henrissat B."/>
            <person name="Grigoriev I.V."/>
            <person name="Hibbett D.S."/>
            <person name="Martin F."/>
        </authorList>
    </citation>
    <scope>NUCLEOTIDE SEQUENCE [LARGE SCALE GENOMIC DNA]</scope>
    <source>
        <strain evidence="11">Foug A</strain>
    </source>
</reference>
<accession>A0A0C3DRK3</accession>
<dbReference type="PANTHER" id="PTHR31595:SF57">
    <property type="entry name" value="OS04G0481900 PROTEIN"/>
    <property type="match status" value="1"/>
</dbReference>
<dbReference type="AlphaFoldDB" id="A0A0C3DRK3"/>
<evidence type="ECO:0000256" key="3">
    <source>
        <dbReference type="ARBA" id="ARBA00007282"/>
    </source>
</evidence>
<evidence type="ECO:0000256" key="4">
    <source>
        <dbReference type="ARBA" id="ARBA00022679"/>
    </source>
</evidence>
<dbReference type="GO" id="GO:0016020">
    <property type="term" value="C:membrane"/>
    <property type="evidence" value="ECO:0007669"/>
    <property type="project" value="UniProtKB-SubCell"/>
</dbReference>
<gene>
    <name evidence="10" type="ORF">SCLCIDRAFT_1218560</name>
</gene>
<dbReference type="GO" id="GO:0008374">
    <property type="term" value="F:O-acyltransferase activity"/>
    <property type="evidence" value="ECO:0007669"/>
    <property type="project" value="InterPro"/>
</dbReference>
<dbReference type="PANTHER" id="PTHR31595">
    <property type="entry name" value="LONG-CHAIN-ALCOHOL O-FATTY-ACYLTRANSFERASE 3-RELATED"/>
    <property type="match status" value="1"/>
</dbReference>
<evidence type="ECO:0000256" key="8">
    <source>
        <dbReference type="SAM" id="Phobius"/>
    </source>
</evidence>
<keyword evidence="7 8" id="KW-0472">Membrane</keyword>
<reference evidence="10 11" key="1">
    <citation type="submission" date="2014-04" db="EMBL/GenBank/DDBJ databases">
        <authorList>
            <consortium name="DOE Joint Genome Institute"/>
            <person name="Kuo A."/>
            <person name="Kohler A."/>
            <person name="Nagy L.G."/>
            <person name="Floudas D."/>
            <person name="Copeland A."/>
            <person name="Barry K.W."/>
            <person name="Cichocki N."/>
            <person name="Veneault-Fourrey C."/>
            <person name="LaButti K."/>
            <person name="Lindquist E.A."/>
            <person name="Lipzen A."/>
            <person name="Lundell T."/>
            <person name="Morin E."/>
            <person name="Murat C."/>
            <person name="Sun H."/>
            <person name="Tunlid A."/>
            <person name="Henrissat B."/>
            <person name="Grigoriev I.V."/>
            <person name="Hibbett D.S."/>
            <person name="Martin F."/>
            <person name="Nordberg H.P."/>
            <person name="Cantor M.N."/>
            <person name="Hua S.X."/>
        </authorList>
    </citation>
    <scope>NUCLEOTIDE SEQUENCE [LARGE SCALE GENOMIC DNA]</scope>
    <source>
        <strain evidence="10 11">Foug A</strain>
    </source>
</reference>
<dbReference type="HOGENOM" id="CLU_034105_0_0_1"/>
<evidence type="ECO:0000259" key="9">
    <source>
        <dbReference type="Pfam" id="PF13813"/>
    </source>
</evidence>
<sequence length="408" mass="45602">MPAGANSSLLNDILLSSTKQSFDVRSTITYHLPVCLSYIAFAILAIRPGTRALRIALWPLVALLAFRAATCVDLSNGNPRNAWFNVEFALAMFCVGTRTLEWTFVKEPLKRHYRPANSTPSIVMDALDLTANLRGIGWNWSKSIYVPPETRPTSSQTVFCVYIFVSILIRAFICGALHVAVRAFSPETFIVLSGGTIFDASLPPLIRYVRSSIISVVAALGMFSNMQLGYDVFTMIGVAVFRQEPAQWPPVFQVPWLATSLRDFWSRRWHQFFKHTYVILGGRPLSFIFGRAGYIFGAFLASGIFHNVVVIMLNDNVEMWCMLFSFGMMATGIILEDVFTSLTGHKVGGWKGWLWTMAWLLMWGSLMMDGFARAGMFAGSNALDGASPARAVVERYVFAFDNWLHTFA</sequence>
<organism evidence="10 11">
    <name type="scientific">Scleroderma citrinum Foug A</name>
    <dbReference type="NCBI Taxonomy" id="1036808"/>
    <lineage>
        <taxon>Eukaryota</taxon>
        <taxon>Fungi</taxon>
        <taxon>Dikarya</taxon>
        <taxon>Basidiomycota</taxon>
        <taxon>Agaricomycotina</taxon>
        <taxon>Agaricomycetes</taxon>
        <taxon>Agaricomycetidae</taxon>
        <taxon>Boletales</taxon>
        <taxon>Sclerodermatineae</taxon>
        <taxon>Sclerodermataceae</taxon>
        <taxon>Scleroderma</taxon>
    </lineage>
</organism>
<keyword evidence="4" id="KW-0808">Transferase</keyword>
<dbReference type="InterPro" id="IPR032805">
    <property type="entry name" value="Wax_synthase_dom"/>
</dbReference>
<keyword evidence="11" id="KW-1185">Reference proteome</keyword>
<feature type="transmembrane region" description="Helical" evidence="8">
    <location>
        <begin position="187"/>
        <end position="206"/>
    </location>
</feature>
<comment type="similarity">
    <text evidence="3">Belongs to the wax synthase family.</text>
</comment>
<evidence type="ECO:0000256" key="6">
    <source>
        <dbReference type="ARBA" id="ARBA00022989"/>
    </source>
</evidence>
<comment type="pathway">
    <text evidence="2">Secondary metabolite biosynthesis.</text>
</comment>
<feature type="transmembrane region" description="Helical" evidence="8">
    <location>
        <begin position="320"/>
        <end position="340"/>
    </location>
</feature>
<protein>
    <recommendedName>
        <fullName evidence="9">Wax synthase domain-containing protein</fullName>
    </recommendedName>
</protein>
<feature type="transmembrane region" description="Helical" evidence="8">
    <location>
        <begin position="292"/>
        <end position="313"/>
    </location>
</feature>
<dbReference type="InParanoid" id="A0A0C3DRK3"/>
<proteinExistence type="inferred from homology"/>
<evidence type="ECO:0000256" key="7">
    <source>
        <dbReference type="ARBA" id="ARBA00023136"/>
    </source>
</evidence>
<feature type="domain" description="Wax synthase" evidence="9">
    <location>
        <begin position="248"/>
        <end position="323"/>
    </location>
</feature>